<dbReference type="Pfam" id="PF02464">
    <property type="entry name" value="CinA"/>
    <property type="match status" value="1"/>
</dbReference>
<dbReference type="AlphaFoldDB" id="A0A844G4R9"/>
<name>A0A844G4R9_9BACT</name>
<accession>A0A844G4R9</accession>
<evidence type="ECO:0000259" key="2">
    <source>
        <dbReference type="SMART" id="SM00852"/>
    </source>
</evidence>
<gene>
    <name evidence="3" type="ORF">FYJ85_12725</name>
</gene>
<evidence type="ECO:0000313" key="3">
    <source>
        <dbReference type="EMBL" id="MST97902.1"/>
    </source>
</evidence>
<dbReference type="PIRSF" id="PIRSF006728">
    <property type="entry name" value="CinA"/>
    <property type="match status" value="1"/>
</dbReference>
<dbReference type="NCBIfam" id="TIGR00199">
    <property type="entry name" value="PncC_domain"/>
    <property type="match status" value="1"/>
</dbReference>
<dbReference type="InterPro" id="IPR008136">
    <property type="entry name" value="CinA_C"/>
</dbReference>
<dbReference type="HAMAP" id="MF_00226_B">
    <property type="entry name" value="CinA_B"/>
    <property type="match status" value="1"/>
</dbReference>
<comment type="caution">
    <text evidence="3">The sequence shown here is derived from an EMBL/GenBank/DDBJ whole genome shotgun (WGS) entry which is preliminary data.</text>
</comment>
<evidence type="ECO:0000256" key="1">
    <source>
        <dbReference type="HAMAP-Rule" id="MF_00226"/>
    </source>
</evidence>
<dbReference type="InterPro" id="IPR008135">
    <property type="entry name" value="Competence-induced_CinA"/>
</dbReference>
<proteinExistence type="inferred from homology"/>
<dbReference type="GO" id="GO:0016787">
    <property type="term" value="F:hydrolase activity"/>
    <property type="evidence" value="ECO:0007669"/>
    <property type="project" value="UniProtKB-KW"/>
</dbReference>
<dbReference type="Proteomes" id="UP000435649">
    <property type="component" value="Unassembled WGS sequence"/>
</dbReference>
<dbReference type="SMART" id="SM00852">
    <property type="entry name" value="MoCF_biosynth"/>
    <property type="match status" value="1"/>
</dbReference>
<comment type="similarity">
    <text evidence="1">Belongs to the CinA family.</text>
</comment>
<sequence length="421" mass="44650">MSIAVISTGTELLKGTVLNTNLAFLGRELGTLGLSIRLALIAGDREQELYTACAEALGAADTLIISGGLGPTRDDITLDATARFFGLELEPHPELVEKVTAFWHERHRGRVPGQVLRQARAPRGAAILPNPNGSASGFRIDTVYDSRPRRIYLLPGPPREFEPMAHASLLPELARSMESEGHEYTLGFLAAGEPEFQLQVRFEKALEGFPVELAYCATPAGTRVFVSGSDSGQVRNAAELARSLSGPWALPFGELELPAAVLAELGRTRRTLVTAESCTGGMISAALTAVPGASNAYLGGAVVYSNRLKHRLLGVPQEILDRFGAVSAECAGAMVDGAAERLGGDCAIAVTGIAGPAGDDTDKPVGLVYIGVRAGEKRSVEEFHFRGDRNAVRERSCGSALLMLYRLLKEDEVDSAAGAGR</sequence>
<dbReference type="InterPro" id="IPR050101">
    <property type="entry name" value="CinA"/>
</dbReference>
<dbReference type="InterPro" id="IPR001453">
    <property type="entry name" value="MoaB/Mog_dom"/>
</dbReference>
<reference evidence="3 4" key="1">
    <citation type="submission" date="2019-08" db="EMBL/GenBank/DDBJ databases">
        <title>In-depth cultivation of the pig gut microbiome towards novel bacterial diversity and tailored functional studies.</title>
        <authorList>
            <person name="Wylensek D."/>
            <person name="Hitch T.C.A."/>
            <person name="Clavel T."/>
        </authorList>
    </citation>
    <scope>NUCLEOTIDE SEQUENCE [LARGE SCALE GENOMIC DNA]</scope>
    <source>
        <strain evidence="3 4">BBE-744-WT-12</strain>
    </source>
</reference>
<keyword evidence="3" id="KW-0378">Hydrolase</keyword>
<dbReference type="Pfam" id="PF00994">
    <property type="entry name" value="MoCF_biosynth"/>
    <property type="match status" value="1"/>
</dbReference>
<dbReference type="Gene3D" id="3.90.950.20">
    <property type="entry name" value="CinA-like"/>
    <property type="match status" value="1"/>
</dbReference>
<dbReference type="InterPro" id="IPR036653">
    <property type="entry name" value="CinA-like_C"/>
</dbReference>
<dbReference type="RefSeq" id="WP_106055293.1">
    <property type="nucleotide sequence ID" value="NZ_DBFCGB010000042.1"/>
</dbReference>
<dbReference type="PANTHER" id="PTHR13939">
    <property type="entry name" value="NICOTINAMIDE-NUCLEOTIDE AMIDOHYDROLASE PNCC"/>
    <property type="match status" value="1"/>
</dbReference>
<dbReference type="Gene3D" id="3.40.980.10">
    <property type="entry name" value="MoaB/Mog-like domain"/>
    <property type="match status" value="1"/>
</dbReference>
<dbReference type="InterPro" id="IPR036425">
    <property type="entry name" value="MoaB/Mog-like_dom_sf"/>
</dbReference>
<dbReference type="SUPFAM" id="SSF53218">
    <property type="entry name" value="Molybdenum cofactor biosynthesis proteins"/>
    <property type="match status" value="1"/>
</dbReference>
<feature type="domain" description="MoaB/Mog" evidence="2">
    <location>
        <begin position="4"/>
        <end position="176"/>
    </location>
</feature>
<evidence type="ECO:0000313" key="4">
    <source>
        <dbReference type="Proteomes" id="UP000435649"/>
    </source>
</evidence>
<dbReference type="PANTHER" id="PTHR13939:SF0">
    <property type="entry name" value="NMN AMIDOHYDROLASE-LIKE PROTEIN YFAY"/>
    <property type="match status" value="1"/>
</dbReference>
<dbReference type="CDD" id="cd00885">
    <property type="entry name" value="cinA"/>
    <property type="match status" value="1"/>
</dbReference>
<keyword evidence="4" id="KW-1185">Reference proteome</keyword>
<protein>
    <recommendedName>
        <fullName evidence="1">CinA-like protein</fullName>
    </recommendedName>
</protein>
<organism evidence="3 4">
    <name type="scientific">Victivallis lenta</name>
    <dbReference type="NCBI Taxonomy" id="2606640"/>
    <lineage>
        <taxon>Bacteria</taxon>
        <taxon>Pseudomonadati</taxon>
        <taxon>Lentisphaerota</taxon>
        <taxon>Lentisphaeria</taxon>
        <taxon>Victivallales</taxon>
        <taxon>Victivallaceae</taxon>
        <taxon>Victivallis</taxon>
    </lineage>
</organism>
<dbReference type="SUPFAM" id="SSF142433">
    <property type="entry name" value="CinA-like"/>
    <property type="match status" value="1"/>
</dbReference>
<dbReference type="EMBL" id="VUNS01000013">
    <property type="protein sequence ID" value="MST97902.1"/>
    <property type="molecule type" value="Genomic_DNA"/>
</dbReference>